<protein>
    <submittedName>
        <fullName evidence="2">Heme oxygenase-like protein</fullName>
    </submittedName>
</protein>
<evidence type="ECO:0000259" key="1">
    <source>
        <dbReference type="Pfam" id="PF03070"/>
    </source>
</evidence>
<proteinExistence type="predicted"/>
<organism evidence="2 3">
    <name type="scientific">Neolentinus lepideus HHB14362 ss-1</name>
    <dbReference type="NCBI Taxonomy" id="1314782"/>
    <lineage>
        <taxon>Eukaryota</taxon>
        <taxon>Fungi</taxon>
        <taxon>Dikarya</taxon>
        <taxon>Basidiomycota</taxon>
        <taxon>Agaricomycotina</taxon>
        <taxon>Agaricomycetes</taxon>
        <taxon>Gloeophyllales</taxon>
        <taxon>Gloeophyllaceae</taxon>
        <taxon>Neolentinus</taxon>
    </lineage>
</organism>
<dbReference type="Pfam" id="PF03070">
    <property type="entry name" value="TENA_THI-4"/>
    <property type="match status" value="1"/>
</dbReference>
<keyword evidence="3" id="KW-1185">Reference proteome</keyword>
<dbReference type="AlphaFoldDB" id="A0A165SQH4"/>
<feature type="domain" description="Thiaminase-2/PQQC" evidence="1">
    <location>
        <begin position="52"/>
        <end position="245"/>
    </location>
</feature>
<dbReference type="CDD" id="cd19359">
    <property type="entry name" value="TenA_C_Bt3146-like"/>
    <property type="match status" value="1"/>
</dbReference>
<dbReference type="PANTHER" id="PTHR43198:SF2">
    <property type="entry name" value="SI:CH1073-67J19.1-RELATED"/>
    <property type="match status" value="1"/>
</dbReference>
<name>A0A165SQH4_9AGAM</name>
<dbReference type="Gene3D" id="1.20.910.10">
    <property type="entry name" value="Heme oxygenase-like"/>
    <property type="match status" value="1"/>
</dbReference>
<reference evidence="2 3" key="1">
    <citation type="journal article" date="2016" name="Mol. Biol. Evol.">
        <title>Comparative Genomics of Early-Diverging Mushroom-Forming Fungi Provides Insights into the Origins of Lignocellulose Decay Capabilities.</title>
        <authorList>
            <person name="Nagy L.G."/>
            <person name="Riley R."/>
            <person name="Tritt A."/>
            <person name="Adam C."/>
            <person name="Daum C."/>
            <person name="Floudas D."/>
            <person name="Sun H."/>
            <person name="Yadav J.S."/>
            <person name="Pangilinan J."/>
            <person name="Larsson K.H."/>
            <person name="Matsuura K."/>
            <person name="Barry K."/>
            <person name="Labutti K."/>
            <person name="Kuo R."/>
            <person name="Ohm R.A."/>
            <person name="Bhattacharya S.S."/>
            <person name="Shirouzu T."/>
            <person name="Yoshinaga Y."/>
            <person name="Martin F.M."/>
            <person name="Grigoriev I.V."/>
            <person name="Hibbett D.S."/>
        </authorList>
    </citation>
    <scope>NUCLEOTIDE SEQUENCE [LARGE SCALE GENOMIC DNA]</scope>
    <source>
        <strain evidence="2 3">HHB14362 ss-1</strain>
    </source>
</reference>
<dbReference type="InterPro" id="IPR050967">
    <property type="entry name" value="Thiamine_Salvage_TenA"/>
</dbReference>
<dbReference type="GO" id="GO:0005829">
    <property type="term" value="C:cytosol"/>
    <property type="evidence" value="ECO:0007669"/>
    <property type="project" value="TreeGrafter"/>
</dbReference>
<evidence type="ECO:0000313" key="2">
    <source>
        <dbReference type="EMBL" id="KZT25511.1"/>
    </source>
</evidence>
<sequence>MPFAPHSRARIASNLVQQDLSNPSRGISHEQYNAGPPADTLDFVQELIDANKDLWEQLVNNEFCAKMAAGTASLDGFRYYMIQDTLYLQNYVRYKLGLFQKAQNWDDLSQAATSIKNDVDFANDQLTVCVEKLGVPKDIVLGTAMNHDMMDYTMFEDQEALTDDWFSLHVVLLPCLVGYYKIAKKLDEDTATLKNTVFYDIWISGNLDDSSAKKSRDFCNTNAAQWQSPIQKQKWTSLFRHACEMEIKAFHIGVQAPSPYMTIPDETYYCIVNSSGQVAVDLENSDFTAKTQDKSESHGIWS</sequence>
<dbReference type="PANTHER" id="PTHR43198">
    <property type="entry name" value="BIFUNCTIONAL TH2 PROTEIN"/>
    <property type="match status" value="1"/>
</dbReference>
<dbReference type="InterPro" id="IPR004305">
    <property type="entry name" value="Thiaminase-2/PQQC"/>
</dbReference>
<dbReference type="SUPFAM" id="SSF48613">
    <property type="entry name" value="Heme oxygenase-like"/>
    <property type="match status" value="1"/>
</dbReference>
<dbReference type="STRING" id="1314782.A0A165SQH4"/>
<evidence type="ECO:0000313" key="3">
    <source>
        <dbReference type="Proteomes" id="UP000076761"/>
    </source>
</evidence>
<dbReference type="GO" id="GO:0006772">
    <property type="term" value="P:thiamine metabolic process"/>
    <property type="evidence" value="ECO:0007669"/>
    <property type="project" value="UniProtKB-ARBA"/>
</dbReference>
<gene>
    <name evidence="2" type="ORF">NEOLEDRAFT_346779</name>
</gene>
<accession>A0A165SQH4</accession>
<dbReference type="InParanoid" id="A0A165SQH4"/>
<dbReference type="Proteomes" id="UP000076761">
    <property type="component" value="Unassembled WGS sequence"/>
</dbReference>
<dbReference type="EMBL" id="KV425571">
    <property type="protein sequence ID" value="KZT25511.1"/>
    <property type="molecule type" value="Genomic_DNA"/>
</dbReference>
<dbReference type="OrthoDB" id="3051059at2759"/>
<dbReference type="InterPro" id="IPR016084">
    <property type="entry name" value="Haem_Oase-like_multi-hlx"/>
</dbReference>